<protein>
    <recommendedName>
        <fullName evidence="3">DNA helicase</fullName>
        <ecNumber evidence="3">3.6.4.12</ecNumber>
    </recommendedName>
    <alternativeName>
        <fullName evidence="13">Minichromosome maintenance 9</fullName>
    </alternativeName>
</protein>
<evidence type="ECO:0000256" key="13">
    <source>
        <dbReference type="ARBA" id="ARBA00042301"/>
    </source>
</evidence>
<evidence type="ECO:0000256" key="1">
    <source>
        <dbReference type="ARBA" id="ARBA00004123"/>
    </source>
</evidence>
<evidence type="ECO:0000256" key="12">
    <source>
        <dbReference type="ARBA" id="ARBA00023242"/>
    </source>
</evidence>
<evidence type="ECO:0000256" key="3">
    <source>
        <dbReference type="ARBA" id="ARBA00012551"/>
    </source>
</evidence>
<feature type="domain" description="MCM C-terminal AAA(+) ATPase" evidence="18">
    <location>
        <begin position="1869"/>
        <end position="2073"/>
    </location>
</feature>
<dbReference type="InterPro" id="IPR041562">
    <property type="entry name" value="MCM_lid"/>
</dbReference>
<evidence type="ECO:0000256" key="15">
    <source>
        <dbReference type="PROSITE-ProRule" id="PRU00104"/>
    </source>
</evidence>
<organism evidence="20">
    <name type="scientific">Ostreococcus tauri</name>
    <name type="common">Marine green alga</name>
    <dbReference type="NCBI Taxonomy" id="70448"/>
    <lineage>
        <taxon>Eukaryota</taxon>
        <taxon>Viridiplantae</taxon>
        <taxon>Chlorophyta</taxon>
        <taxon>Mamiellophyceae</taxon>
        <taxon>Mamiellales</taxon>
        <taxon>Bathycoccaceae</taxon>
        <taxon>Ostreococcus</taxon>
    </lineage>
</organism>
<feature type="compositionally biased region" description="Low complexity" evidence="17">
    <location>
        <begin position="2092"/>
        <end position="2115"/>
    </location>
</feature>
<dbReference type="SUPFAM" id="SSF56204">
    <property type="entry name" value="Hect, E3 ligase catalytic domain"/>
    <property type="match status" value="1"/>
</dbReference>
<dbReference type="InterPro" id="IPR018525">
    <property type="entry name" value="MCM_CS"/>
</dbReference>
<evidence type="ECO:0000256" key="6">
    <source>
        <dbReference type="ARBA" id="ARBA00022786"/>
    </source>
</evidence>
<feature type="compositionally biased region" description="Polar residues" evidence="17">
    <location>
        <begin position="352"/>
        <end position="368"/>
    </location>
</feature>
<dbReference type="EC" id="3.6.4.12" evidence="3"/>
<dbReference type="GO" id="GO:0017116">
    <property type="term" value="F:single-stranded DNA helicase activity"/>
    <property type="evidence" value="ECO:0007669"/>
    <property type="project" value="TreeGrafter"/>
</dbReference>
<dbReference type="InterPro" id="IPR003593">
    <property type="entry name" value="AAA+_ATPase"/>
</dbReference>
<dbReference type="SUPFAM" id="SSF52540">
    <property type="entry name" value="P-loop containing nucleoside triphosphate hydrolases"/>
    <property type="match status" value="1"/>
</dbReference>
<dbReference type="Gene3D" id="3.40.50.300">
    <property type="entry name" value="P-loop containing nucleotide triphosphate hydrolases"/>
    <property type="match status" value="1"/>
</dbReference>
<dbReference type="Gene3D" id="2.20.28.10">
    <property type="match status" value="1"/>
</dbReference>
<feature type="compositionally biased region" description="Basic and acidic residues" evidence="17">
    <location>
        <begin position="2290"/>
        <end position="2302"/>
    </location>
</feature>
<dbReference type="GO" id="GO:0005634">
    <property type="term" value="C:nucleus"/>
    <property type="evidence" value="ECO:0007669"/>
    <property type="project" value="UniProtKB-SubCell"/>
</dbReference>
<dbReference type="GO" id="GO:0000724">
    <property type="term" value="P:double-strand break repair via homologous recombination"/>
    <property type="evidence" value="ECO:0007669"/>
    <property type="project" value="TreeGrafter"/>
</dbReference>
<keyword evidence="7" id="KW-0378">Hydrolase</keyword>
<dbReference type="InterPro" id="IPR031327">
    <property type="entry name" value="MCM"/>
</dbReference>
<dbReference type="InterPro" id="IPR027417">
    <property type="entry name" value="P-loop_NTPase"/>
</dbReference>
<dbReference type="PANTHER" id="PTHR11630">
    <property type="entry name" value="DNA REPLICATION LICENSING FACTOR MCM FAMILY MEMBER"/>
    <property type="match status" value="1"/>
</dbReference>
<evidence type="ECO:0000259" key="19">
    <source>
        <dbReference type="PROSITE" id="PS50237"/>
    </source>
</evidence>
<evidence type="ECO:0000256" key="8">
    <source>
        <dbReference type="ARBA" id="ARBA00022806"/>
    </source>
</evidence>
<dbReference type="PRINTS" id="PR01657">
    <property type="entry name" value="MCMFAMILY"/>
</dbReference>
<feature type="active site" description="Glycyl thioester intermediate" evidence="15">
    <location>
        <position position="1483"/>
    </location>
</feature>
<evidence type="ECO:0000256" key="16">
    <source>
        <dbReference type="RuleBase" id="RU004070"/>
    </source>
</evidence>
<dbReference type="InterPro" id="IPR000569">
    <property type="entry name" value="HECT_dom"/>
</dbReference>
<keyword evidence="10 16" id="KW-0238">DNA-binding</keyword>
<evidence type="ECO:0000256" key="11">
    <source>
        <dbReference type="ARBA" id="ARBA00023204"/>
    </source>
</evidence>
<dbReference type="PROSITE" id="PS50237">
    <property type="entry name" value="HECT"/>
    <property type="match status" value="1"/>
</dbReference>
<evidence type="ECO:0000256" key="4">
    <source>
        <dbReference type="ARBA" id="ARBA00022741"/>
    </source>
</evidence>
<dbReference type="eggNOG" id="KOG0939">
    <property type="taxonomic scope" value="Eukaryota"/>
</dbReference>
<evidence type="ECO:0000256" key="10">
    <source>
        <dbReference type="ARBA" id="ARBA00023125"/>
    </source>
</evidence>
<dbReference type="PROSITE" id="PS00847">
    <property type="entry name" value="MCM_1"/>
    <property type="match status" value="1"/>
</dbReference>
<comment type="catalytic activity">
    <reaction evidence="14">
        <text>ATP + H2O = ADP + phosphate + H(+)</text>
        <dbReference type="Rhea" id="RHEA:13065"/>
        <dbReference type="ChEBI" id="CHEBI:15377"/>
        <dbReference type="ChEBI" id="CHEBI:15378"/>
        <dbReference type="ChEBI" id="CHEBI:30616"/>
        <dbReference type="ChEBI" id="CHEBI:43474"/>
        <dbReference type="ChEBI" id="CHEBI:456216"/>
        <dbReference type="EC" id="3.6.4.12"/>
    </reaction>
</comment>
<dbReference type="SMART" id="SM00350">
    <property type="entry name" value="MCM"/>
    <property type="match status" value="1"/>
</dbReference>
<evidence type="ECO:0000313" key="20">
    <source>
        <dbReference type="EMBL" id="OUS48041.1"/>
    </source>
</evidence>
<keyword evidence="5" id="KW-0227">DNA damage</keyword>
<gene>
    <name evidence="20" type="ORF">BE221DRAFT_197850</name>
</gene>
<evidence type="ECO:0000256" key="5">
    <source>
        <dbReference type="ARBA" id="ARBA00022763"/>
    </source>
</evidence>
<dbReference type="Gene3D" id="2.40.50.140">
    <property type="entry name" value="Nucleic acid-binding proteins"/>
    <property type="match status" value="1"/>
</dbReference>
<dbReference type="Pfam" id="PF26066">
    <property type="entry name" value="MCM9_N"/>
    <property type="match status" value="1"/>
</dbReference>
<proteinExistence type="inferred from homology"/>
<feature type="region of interest" description="Disordered" evidence="17">
    <location>
        <begin position="1"/>
        <end position="37"/>
    </location>
</feature>
<dbReference type="InterPro" id="IPR058768">
    <property type="entry name" value="MCM9_N"/>
</dbReference>
<feature type="region of interest" description="Disordered" evidence="17">
    <location>
        <begin position="410"/>
        <end position="430"/>
    </location>
</feature>
<evidence type="ECO:0000256" key="2">
    <source>
        <dbReference type="ARBA" id="ARBA00008010"/>
    </source>
</evidence>
<feature type="domain" description="HECT" evidence="19">
    <location>
        <begin position="1169"/>
        <end position="1502"/>
    </location>
</feature>
<feature type="compositionally biased region" description="Acidic residues" evidence="17">
    <location>
        <begin position="2303"/>
        <end position="2312"/>
    </location>
</feature>
<feature type="region of interest" description="Disordered" evidence="17">
    <location>
        <begin position="344"/>
        <end position="368"/>
    </location>
</feature>
<dbReference type="Pfam" id="PF17207">
    <property type="entry name" value="MCM_OB"/>
    <property type="match status" value="1"/>
</dbReference>
<evidence type="ECO:0000256" key="9">
    <source>
        <dbReference type="ARBA" id="ARBA00022840"/>
    </source>
</evidence>
<keyword evidence="9 16" id="KW-0067">ATP-binding</keyword>
<accession>A0A1Y5IEX1</accession>
<keyword evidence="4 16" id="KW-0547">Nucleotide-binding</keyword>
<evidence type="ECO:0000256" key="7">
    <source>
        <dbReference type="ARBA" id="ARBA00022801"/>
    </source>
</evidence>
<dbReference type="InterPro" id="IPR033762">
    <property type="entry name" value="MCM_OB"/>
</dbReference>
<dbReference type="Pfam" id="PF17855">
    <property type="entry name" value="MCM_lid"/>
    <property type="match status" value="1"/>
</dbReference>
<dbReference type="Gene3D" id="3.30.2160.10">
    <property type="entry name" value="Hect, E3 ligase catalytic domain"/>
    <property type="match status" value="1"/>
</dbReference>
<dbReference type="InterPro" id="IPR012340">
    <property type="entry name" value="NA-bd_OB-fold"/>
</dbReference>
<dbReference type="GO" id="GO:0016787">
    <property type="term" value="F:hydrolase activity"/>
    <property type="evidence" value="ECO:0007669"/>
    <property type="project" value="UniProtKB-KW"/>
</dbReference>
<dbReference type="InterPro" id="IPR001208">
    <property type="entry name" value="MCM_dom"/>
</dbReference>
<dbReference type="SMART" id="SM00119">
    <property type="entry name" value="HECTc"/>
    <property type="match status" value="1"/>
</dbReference>
<name>A0A1Y5IEX1_OSTTA</name>
<sequence>MGGRKRAETATGRGGADDERPASSRRRIAGEDGGETAQEELLKRIAELAPGAREAVLSRLFAEYSGSPANSPSPGRVLDAIAPVSDESDRAGKTWDWRTDASEWELKSLTTALGLPSVGSRLELVAAVQKQLNDLAEPAEQLSVSLNKLARIMNNNERTPALRLGSGDDIRLARAKVLTLMELARAQAQRVLDVDPFKAMQSRELGPCVLDLAYLYMDFVHAAFDTMMPLLRAEAVGALEAGTHMTQQLNRCMFLIFKVIGTSTNEGNLYDPRRAGRFLIELGKLRRAWRMNCGFIQSLNDNFEEIVKGLDNSMDGDDSDGNTGAIDPDHIIQLTPLALTELHESYHGPPTHTLSTSRDDTNSGSPASWSAVWQAVSGASSPARHIVRDASTGDVDQVVHIRDTDMREVRMSGSDAPRGSDGDEGTFDDAVPLNNALEAFDQERRRDNVNASSSLANFALRARRFEMLPFRRMMNASHDAPGTFAPSASATEISLSQLPGGIPGVGNSVANQVEEDIRPTHLMEWMHQSNLDAPAVRAAGTDDSDTAADPAEARMHAYRLASSTRVHARLTFTERGHPVRVPATSAIAQPVSQARLREATSITRLVTNLSTRLRSVSTPLLDTGKSKTKSPNTIKLFEHIARWELLGYSNSKELSQLGCSKPVLLCERLAKQSAMDGRWCAVLGRALTVHCMPMQICIMNGLVSEVNGEFHALNAPASMFCTAVTVVLRMVLQAYLEGGQVPKLRAENWWKTLAHLGDVLICWGTGANGISATFPNNGNAGRHEMSDVVSQAILAGLSMEDSEFPQYTFGKLFALVAPQLLHDLADANVSPTVVDSVSGLCFMFARIICDAAKDDGRWVESIEVSQATLPAQLRKSLAETAAWAKQVRSTVENAGTACEGYMNKTVYTPSDEPVVSGMEFLSRANARKGVRLGVLLALCAAISQVSGKRVKSSSSVVVPIDDEVEVKQEDKCREKTTKTTRRITRSENVVDLDPVVAALNDCVSSLACIATPMAILGWAFDGGNKGIRGGLNLLGNSRWLSETQGEFPVYSPVQQIVDMTQLLLHCFAELRPSGTSASNAVNALLTDPKWHKTFSMFQAVSPNMFYFGSSLDLIGASADVFPHAFKISRLRKDLKRHAAEFQNASSISMVLDRASPCHSAWRAINSLCRRALVGRSLNASFEGEDGLGDGVNREALQILVDTLARGAPNKPGEAVLCDMPSYGQGTSGFLTLRPDAPLPAAMFFGKVIGLIISSNVNVVLPLAPWIWSALLGKRGTLSQLAAVDEEFGRTLMTLNTHSISHQSNKWVAMSELNFVRTVRLPNGALSEFELVPGGRDIAVTDANRKQFVQTYAWSSMEMVNGESIETVAQAARKGVCDVIPAELLSSLSPVDLERMVCGLPKISIESWRKATIYEPKVASPEEERRVEWFWQAIESFSSSDQALLLHFWAAYTHLPHSGFEGLNFKVRFDDKLSTDHLPMAQTCFLTLRIPKYSPCTLVYERFSFSRASAIRISASTAPPRARPPSTHAVAVSLAPPRRRVIRATNVSNAMTDQPLTLAQQFERYVSHKHAEELTTIVLASDPRAPYAIDLDAMELFATIPMFGNAFLHRPLSMLPAMEDAMRSAQEEIVRTECGRAERGDGDAMERAKRMTVKEIVRARVDAHRFCETFPELAPGIGSVRTRHVNKLWCVEGVAVRVGSAKSLEAENVFECVKCGHQFLIPVNVEEGSGGEPPPACPRTKPCKGKSFRAVPVPPTRRMIRDYQEVRIQEPVGGPAGGSARAAPRALLVVLEDDLVDKVRAGDDVKMSIVVRRRWHKCSREQRCEVELVGHCVSLHVAQKQKTIERVVDEEAKAGFESFWREHAARPFYARDMILRAMCPQLFGMAMPKLALMLALIGGVPRRDSSGGRVRGESHILLIGDPGMGKSQLLKYAAAVAPRAILTTGMGSSSAGLTVAATKESGEWALEAGALVLADGGVCCIDEFDSIREAERATIHEAMEQQTLSVAKAGMVTTLRTRTTVIGATNPKGGQFDMGSSVAVNTGLAPPLLSRFDCLIVLRDDRKPSWDREVSAHILESHSRLGIIEDDLPPATQSSAGRARSSLSSAGGLPGSSQLSDGARWGRALAKWGADPEVPATPAAEKEIPSYVTEKRRHIQDASLAAWPFERLRRYIAHVKSTLQPQLTKEAERLLTAYYQAQRRLEGRSVARTTIRMLESLIRLTQAHARLMQRDTANRLDATVAVCLVEMSMLSLVPFIQLPPSNAGFEDDPDASIRGVEARLLRRLDEELGTDWREGSGSKRQRQDDDDVDEEENDFRRGNV</sequence>
<keyword evidence="8" id="KW-0347">Helicase</keyword>
<dbReference type="GO" id="GO:0005524">
    <property type="term" value="F:ATP binding"/>
    <property type="evidence" value="ECO:0007669"/>
    <property type="project" value="UniProtKB-KW"/>
</dbReference>
<reference evidence="20" key="1">
    <citation type="submission" date="2017-04" db="EMBL/GenBank/DDBJ databases">
        <title>Population genomics of picophytoplankton unveils novel chromosome hypervariability.</title>
        <authorList>
            <consortium name="DOE Joint Genome Institute"/>
            <person name="Blanc-Mathieu R."/>
            <person name="Krasovec M."/>
            <person name="Hebrard M."/>
            <person name="Yau S."/>
            <person name="Desgranges E."/>
            <person name="Martin J."/>
            <person name="Schackwitz W."/>
            <person name="Kuo A."/>
            <person name="Salin G."/>
            <person name="Donnadieu C."/>
            <person name="Desdevises Y."/>
            <person name="Sanchez-Ferandin S."/>
            <person name="Moreau H."/>
            <person name="Rivals E."/>
            <person name="Grigoriev I.V."/>
            <person name="Grimsley N."/>
            <person name="Eyre-Walker A."/>
            <person name="Piganeau G."/>
        </authorList>
    </citation>
    <scope>NUCLEOTIDE SEQUENCE [LARGE SCALE GENOMIC DNA]</scope>
    <source>
        <strain evidence="20">RCC 1115</strain>
    </source>
</reference>
<dbReference type="Proteomes" id="UP000195557">
    <property type="component" value="Unassembled WGS sequence"/>
</dbReference>
<keyword evidence="11" id="KW-0234">DNA repair</keyword>
<comment type="subcellular location">
    <subcellularLocation>
        <location evidence="1">Nucleus</location>
    </subcellularLocation>
</comment>
<dbReference type="GO" id="GO:0042555">
    <property type="term" value="C:MCM complex"/>
    <property type="evidence" value="ECO:0007669"/>
    <property type="project" value="TreeGrafter"/>
</dbReference>
<dbReference type="PROSITE" id="PS50051">
    <property type="entry name" value="MCM_2"/>
    <property type="match status" value="1"/>
</dbReference>
<feature type="region of interest" description="Disordered" evidence="17">
    <location>
        <begin position="2290"/>
        <end position="2319"/>
    </location>
</feature>
<dbReference type="GO" id="GO:0003697">
    <property type="term" value="F:single-stranded DNA binding"/>
    <property type="evidence" value="ECO:0007669"/>
    <property type="project" value="TreeGrafter"/>
</dbReference>
<feature type="region of interest" description="Disordered" evidence="17">
    <location>
        <begin position="2084"/>
        <end position="2115"/>
    </location>
</feature>
<comment type="similarity">
    <text evidence="2 16">Belongs to the MCM family.</text>
</comment>
<dbReference type="Pfam" id="PF00493">
    <property type="entry name" value="MCM"/>
    <property type="match status" value="1"/>
</dbReference>
<keyword evidence="12" id="KW-0539">Nucleus</keyword>
<dbReference type="Gene3D" id="3.30.2410.10">
    <property type="entry name" value="Hect, E3 ligase catalytic domain"/>
    <property type="match status" value="1"/>
</dbReference>
<dbReference type="SUPFAM" id="SSF50249">
    <property type="entry name" value="Nucleic acid-binding proteins"/>
    <property type="match status" value="1"/>
</dbReference>
<keyword evidence="6 15" id="KW-0833">Ubl conjugation pathway</keyword>
<dbReference type="InterPro" id="IPR035983">
    <property type="entry name" value="Hect_E3_ubiquitin_ligase"/>
</dbReference>
<dbReference type="EMBL" id="KZ155776">
    <property type="protein sequence ID" value="OUS48041.1"/>
    <property type="molecule type" value="Genomic_DNA"/>
</dbReference>
<evidence type="ECO:0000256" key="14">
    <source>
        <dbReference type="ARBA" id="ARBA00047995"/>
    </source>
</evidence>
<dbReference type="Gene3D" id="3.90.1750.10">
    <property type="entry name" value="Hect, E3 ligase catalytic domains"/>
    <property type="match status" value="1"/>
</dbReference>
<evidence type="ECO:0000256" key="17">
    <source>
        <dbReference type="SAM" id="MobiDB-lite"/>
    </source>
</evidence>
<dbReference type="GO" id="GO:0006260">
    <property type="term" value="P:DNA replication"/>
    <property type="evidence" value="ECO:0007669"/>
    <property type="project" value="InterPro"/>
</dbReference>
<dbReference type="GO" id="GO:0004842">
    <property type="term" value="F:ubiquitin-protein transferase activity"/>
    <property type="evidence" value="ECO:0007669"/>
    <property type="project" value="InterPro"/>
</dbReference>
<dbReference type="SMART" id="SM00382">
    <property type="entry name" value="AAA"/>
    <property type="match status" value="1"/>
</dbReference>
<evidence type="ECO:0000259" key="18">
    <source>
        <dbReference type="PROSITE" id="PS50051"/>
    </source>
</evidence>
<dbReference type="PANTHER" id="PTHR11630:SF48">
    <property type="entry name" value="DNA HELICASE MCM9"/>
    <property type="match status" value="1"/>
</dbReference>
<dbReference type="Pfam" id="PF00632">
    <property type="entry name" value="HECT"/>
    <property type="match status" value="1"/>
</dbReference>